<dbReference type="GO" id="GO:0015074">
    <property type="term" value="P:DNA integration"/>
    <property type="evidence" value="ECO:0007669"/>
    <property type="project" value="InterPro"/>
</dbReference>
<organism evidence="3 4">
    <name type="scientific">Vitis vinifera</name>
    <name type="common">Grape</name>
    <dbReference type="NCBI Taxonomy" id="29760"/>
    <lineage>
        <taxon>Eukaryota</taxon>
        <taxon>Viridiplantae</taxon>
        <taxon>Streptophyta</taxon>
        <taxon>Embryophyta</taxon>
        <taxon>Tracheophyta</taxon>
        <taxon>Spermatophyta</taxon>
        <taxon>Magnoliopsida</taxon>
        <taxon>eudicotyledons</taxon>
        <taxon>Gunneridae</taxon>
        <taxon>Pentapetalae</taxon>
        <taxon>rosids</taxon>
        <taxon>Vitales</taxon>
        <taxon>Vitaceae</taxon>
        <taxon>Viteae</taxon>
        <taxon>Vitis</taxon>
    </lineage>
</organism>
<accession>A0A438BPA2</accession>
<dbReference type="SUPFAM" id="SSF53098">
    <property type="entry name" value="Ribonuclease H-like"/>
    <property type="match status" value="1"/>
</dbReference>
<proteinExistence type="predicted"/>
<protein>
    <submittedName>
        <fullName evidence="3">Putative mitochondrial protein</fullName>
    </submittedName>
</protein>
<reference evidence="3 4" key="1">
    <citation type="journal article" date="2018" name="PLoS Genet.">
        <title>Population sequencing reveals clonal diversity and ancestral inbreeding in the grapevine cultivar Chardonnay.</title>
        <authorList>
            <person name="Roach M.J."/>
            <person name="Johnson D.L."/>
            <person name="Bohlmann J."/>
            <person name="van Vuuren H.J."/>
            <person name="Jones S.J."/>
            <person name="Pretorius I.S."/>
            <person name="Schmidt S.A."/>
            <person name="Borneman A.R."/>
        </authorList>
    </citation>
    <scope>NUCLEOTIDE SEQUENCE [LARGE SCALE GENOMIC DNA]</scope>
    <source>
        <strain evidence="4">cv. Chardonnay</strain>
        <tissue evidence="3">Leaf</tissue>
    </source>
</reference>
<evidence type="ECO:0000256" key="1">
    <source>
        <dbReference type="SAM" id="MobiDB-lite"/>
    </source>
</evidence>
<sequence>MKVLQSGFTWPSLFKDAHIMCRSCDRCQRLGKLTRRNQMPMNPILIVDLFDVWGIDFMGPFPMSFENIFSRFGVPKAIISDGGTHFCNRPFETLLAKYGVKHKVATPYHPQTSGQVELANREIKNILMKNSLQDYSWHVSYRLVYGKACHLPVEVEYKAWWAIKKLNMDLIRAGQRGGIAKKMKEGLEPKGAQNKENHAAKWAAKSPSAAKSTIYCENRLSTAKTPIVPWHPFLNIVNSNFTLNRSFELPFGAKSSSPSSRFRAPRETLVQGSIPEPPQPLVVPPPVEDGPLSPLSRRYETMRPPTTPGASSSRAKKSGSRPPKKKDKVSASLEPSEQPSEPPSEPQPSQPPATESQISSGMTLEVVINVPWSLSHPLRVIWITGLGHSTPSFALTQLLLDFSQSSGIPSIYCRVYDYTPSPGSYCHRLHHRWMPWYSGSQTHSRGPAHSLRASMSRGLSSLDSSFPSDIVHILSRAVSTPQYLLRKELLPSIFFIDALLRHNIFPLQHWVQRRGVLLEALFRISEGFFFGPHHLIMTALLYFEEKVHRKKLLRVDAILLLFPRLLC</sequence>
<feature type="domain" description="Integrase catalytic" evidence="2">
    <location>
        <begin position="65"/>
        <end position="129"/>
    </location>
</feature>
<dbReference type="InterPro" id="IPR036397">
    <property type="entry name" value="RNaseH_sf"/>
</dbReference>
<dbReference type="PROSITE" id="PS50994">
    <property type="entry name" value="INTEGRASE"/>
    <property type="match status" value="1"/>
</dbReference>
<feature type="compositionally biased region" description="Basic residues" evidence="1">
    <location>
        <begin position="314"/>
        <end position="327"/>
    </location>
</feature>
<evidence type="ECO:0000313" key="3">
    <source>
        <dbReference type="EMBL" id="RVW12778.1"/>
    </source>
</evidence>
<dbReference type="InterPro" id="IPR001584">
    <property type="entry name" value="Integrase_cat-core"/>
</dbReference>
<feature type="compositionally biased region" description="Pro residues" evidence="1">
    <location>
        <begin position="275"/>
        <end position="288"/>
    </location>
</feature>
<feature type="compositionally biased region" description="Pro residues" evidence="1">
    <location>
        <begin position="340"/>
        <end position="351"/>
    </location>
</feature>
<feature type="region of interest" description="Disordered" evidence="1">
    <location>
        <begin position="252"/>
        <end position="358"/>
    </location>
</feature>
<dbReference type="Gene3D" id="3.30.420.10">
    <property type="entry name" value="Ribonuclease H-like superfamily/Ribonuclease H"/>
    <property type="match status" value="1"/>
</dbReference>
<dbReference type="PANTHER" id="PTHR47266">
    <property type="entry name" value="ENDONUCLEASE-RELATED"/>
    <property type="match status" value="1"/>
</dbReference>
<name>A0A438BPA2_VITVI</name>
<dbReference type="Proteomes" id="UP000288805">
    <property type="component" value="Unassembled WGS sequence"/>
</dbReference>
<evidence type="ECO:0000259" key="2">
    <source>
        <dbReference type="PROSITE" id="PS50994"/>
    </source>
</evidence>
<dbReference type="EMBL" id="QGNW01002681">
    <property type="protein sequence ID" value="RVW12778.1"/>
    <property type="molecule type" value="Genomic_DNA"/>
</dbReference>
<gene>
    <name evidence="3" type="primary">AtMg00750_9</name>
    <name evidence="3" type="ORF">CK203_108801</name>
</gene>
<dbReference type="AlphaFoldDB" id="A0A438BPA2"/>
<dbReference type="InterPro" id="IPR052160">
    <property type="entry name" value="Gypsy_RT_Integrase-like"/>
</dbReference>
<dbReference type="GO" id="GO:0003676">
    <property type="term" value="F:nucleic acid binding"/>
    <property type="evidence" value="ECO:0007669"/>
    <property type="project" value="InterPro"/>
</dbReference>
<comment type="caution">
    <text evidence="3">The sequence shown here is derived from an EMBL/GenBank/DDBJ whole genome shotgun (WGS) entry which is preliminary data.</text>
</comment>
<dbReference type="InterPro" id="IPR012337">
    <property type="entry name" value="RNaseH-like_sf"/>
</dbReference>
<evidence type="ECO:0000313" key="4">
    <source>
        <dbReference type="Proteomes" id="UP000288805"/>
    </source>
</evidence>